<protein>
    <recommendedName>
        <fullName evidence="3">DUF2625 family protein</fullName>
    </recommendedName>
</protein>
<dbReference type="RefSeq" id="WP_286213276.1">
    <property type="nucleotide sequence ID" value="NZ_AP027452.1"/>
</dbReference>
<evidence type="ECO:0000313" key="1">
    <source>
        <dbReference type="EMBL" id="BDY26523.1"/>
    </source>
</evidence>
<dbReference type="EMBL" id="AP027452">
    <property type="protein sequence ID" value="BDY26523.1"/>
    <property type="molecule type" value="Genomic_DNA"/>
</dbReference>
<sequence length="453" mass="50633">MQPDSAREPSRRGLDELIIPDSRVWAEINTWSGQGANRILDITPEDGRARLRDLQLTTQSSQGAVTLNCGAILADHGWLKLFGGGTEDIPSLPAMVSGIDTGQGAGLCGVDVLGGVFAINWGAFPGEEHRLWYWAIDTLDWEACGEWKHIDLLYYSLTGQMDKFYADLRWPGWQDDTRRLAVDEGYTLDPPPYSVEGRDTSQARRAVVPMAEVCRAMHGLTRPGGLFAKTSPTYPMFWTRGRHYRPETDRFITLSDLVDVEAPLWRTLEPLIAGGPHRVLPADPVVAQRRLEHLEHGLDTGIGAMVYHCAGMIVDHGWLRLFGSGTDDGDSRDLVGGLSRGEAWLVGYDVLGGVYAINLGGFDTPIGQMMHWSTATTQWHPMGFTYEEFLRWALSGGLTEYYRDLRWPGWELTVENLPLDHGVIHKGQPTPMNLIVEMWTKARTTHFYPMAWA</sequence>
<dbReference type="AlphaFoldDB" id="A0AAI8TKR5"/>
<evidence type="ECO:0000313" key="2">
    <source>
        <dbReference type="Proteomes" id="UP001241092"/>
    </source>
</evidence>
<reference evidence="1" key="1">
    <citation type="submission" date="2023-03" db="EMBL/GenBank/DDBJ databases">
        <title>Draft genome sequence of a Mycolicibacterium mageritense strain H4_3_1 isolated from a hybrid biological-inorganic system reactor.</title>
        <authorList>
            <person name="Feng X."/>
            <person name="Kazama D."/>
            <person name="Sato K."/>
            <person name="Kobayashi H."/>
        </authorList>
    </citation>
    <scope>NUCLEOTIDE SEQUENCE</scope>
    <source>
        <strain evidence="1">H4_3_1</strain>
    </source>
</reference>
<name>A0AAI8TKR5_MYCME</name>
<organism evidence="1 2">
    <name type="scientific">Mycolicibacterium mageritense</name>
    <name type="common">Mycobacterium mageritense</name>
    <dbReference type="NCBI Taxonomy" id="53462"/>
    <lineage>
        <taxon>Bacteria</taxon>
        <taxon>Bacillati</taxon>
        <taxon>Actinomycetota</taxon>
        <taxon>Actinomycetes</taxon>
        <taxon>Mycobacteriales</taxon>
        <taxon>Mycobacteriaceae</taxon>
        <taxon>Mycolicibacterium</taxon>
    </lineage>
</organism>
<dbReference type="InterPro" id="IPR021239">
    <property type="entry name" value="DUF2625"/>
</dbReference>
<proteinExistence type="predicted"/>
<dbReference type="Proteomes" id="UP001241092">
    <property type="component" value="Chromosome"/>
</dbReference>
<evidence type="ECO:0008006" key="3">
    <source>
        <dbReference type="Google" id="ProtNLM"/>
    </source>
</evidence>
<dbReference type="Pfam" id="PF10946">
    <property type="entry name" value="DUF2625"/>
    <property type="match status" value="2"/>
</dbReference>
<accession>A0AAI8TKR5</accession>
<gene>
    <name evidence="1" type="ORF">hbim_00435</name>
</gene>